<name>A0ABU6ZU87_9FABA</name>
<gene>
    <name evidence="3" type="ORF">PIB30_092765</name>
</gene>
<dbReference type="Proteomes" id="UP001341840">
    <property type="component" value="Unassembled WGS sequence"/>
</dbReference>
<keyword evidence="2" id="KW-1133">Transmembrane helix</keyword>
<reference evidence="3 4" key="1">
    <citation type="journal article" date="2023" name="Plants (Basel)">
        <title>Bridging the Gap: Combining Genomics and Transcriptomics Approaches to Understand Stylosanthes scabra, an Orphan Legume from the Brazilian Caatinga.</title>
        <authorList>
            <person name="Ferreira-Neto J.R.C."/>
            <person name="da Silva M.D."/>
            <person name="Binneck E."/>
            <person name="de Melo N.F."/>
            <person name="da Silva R.H."/>
            <person name="de Melo A.L.T.M."/>
            <person name="Pandolfi V."/>
            <person name="Bustamante F.O."/>
            <person name="Brasileiro-Vidal A.C."/>
            <person name="Benko-Iseppon A.M."/>
        </authorList>
    </citation>
    <scope>NUCLEOTIDE SEQUENCE [LARGE SCALE GENOMIC DNA]</scope>
    <source>
        <tissue evidence="3">Leaves</tissue>
    </source>
</reference>
<sequence length="118" mass="13579">MSDPQGKKESSKIGKIRYNPNRSHEDLNHLKLYKQGASPPQGTHSLTLLTLFDLESHNPIFGLLGLLIFTSTPLLRHSSRLRRRACHRRHIFLPRILRLGTPFKVLWTIDKGPDPEDH</sequence>
<proteinExistence type="predicted"/>
<evidence type="ECO:0000256" key="1">
    <source>
        <dbReference type="SAM" id="MobiDB-lite"/>
    </source>
</evidence>
<accession>A0ABU6ZU87</accession>
<comment type="caution">
    <text evidence="3">The sequence shown here is derived from an EMBL/GenBank/DDBJ whole genome shotgun (WGS) entry which is preliminary data.</text>
</comment>
<keyword evidence="4" id="KW-1185">Reference proteome</keyword>
<dbReference type="EMBL" id="JASCZI010273796">
    <property type="protein sequence ID" value="MED6225341.1"/>
    <property type="molecule type" value="Genomic_DNA"/>
</dbReference>
<feature type="compositionally biased region" description="Basic and acidic residues" evidence="1">
    <location>
        <begin position="1"/>
        <end position="12"/>
    </location>
</feature>
<evidence type="ECO:0000313" key="3">
    <source>
        <dbReference type="EMBL" id="MED6225341.1"/>
    </source>
</evidence>
<feature type="region of interest" description="Disordered" evidence="1">
    <location>
        <begin position="1"/>
        <end position="22"/>
    </location>
</feature>
<evidence type="ECO:0000256" key="2">
    <source>
        <dbReference type="SAM" id="Phobius"/>
    </source>
</evidence>
<keyword evidence="2" id="KW-0812">Transmembrane</keyword>
<feature type="transmembrane region" description="Helical" evidence="2">
    <location>
        <begin position="56"/>
        <end position="75"/>
    </location>
</feature>
<protein>
    <submittedName>
        <fullName evidence="3">Uncharacterized protein</fullName>
    </submittedName>
</protein>
<feature type="non-terminal residue" evidence="3">
    <location>
        <position position="118"/>
    </location>
</feature>
<keyword evidence="2" id="KW-0472">Membrane</keyword>
<organism evidence="3 4">
    <name type="scientific">Stylosanthes scabra</name>
    <dbReference type="NCBI Taxonomy" id="79078"/>
    <lineage>
        <taxon>Eukaryota</taxon>
        <taxon>Viridiplantae</taxon>
        <taxon>Streptophyta</taxon>
        <taxon>Embryophyta</taxon>
        <taxon>Tracheophyta</taxon>
        <taxon>Spermatophyta</taxon>
        <taxon>Magnoliopsida</taxon>
        <taxon>eudicotyledons</taxon>
        <taxon>Gunneridae</taxon>
        <taxon>Pentapetalae</taxon>
        <taxon>rosids</taxon>
        <taxon>fabids</taxon>
        <taxon>Fabales</taxon>
        <taxon>Fabaceae</taxon>
        <taxon>Papilionoideae</taxon>
        <taxon>50 kb inversion clade</taxon>
        <taxon>dalbergioids sensu lato</taxon>
        <taxon>Dalbergieae</taxon>
        <taxon>Pterocarpus clade</taxon>
        <taxon>Stylosanthes</taxon>
    </lineage>
</organism>
<evidence type="ECO:0000313" key="4">
    <source>
        <dbReference type="Proteomes" id="UP001341840"/>
    </source>
</evidence>